<dbReference type="InterPro" id="IPR044861">
    <property type="entry name" value="IPNS-like_FE2OG_OXY"/>
</dbReference>
<dbReference type="Pfam" id="PF03171">
    <property type="entry name" value="2OG-FeII_Oxy"/>
    <property type="match status" value="1"/>
</dbReference>
<dbReference type="GO" id="GO:0016491">
    <property type="term" value="F:oxidoreductase activity"/>
    <property type="evidence" value="ECO:0007669"/>
    <property type="project" value="UniProtKB-KW"/>
</dbReference>
<dbReference type="EMBL" id="BPVZ01000009">
    <property type="protein sequence ID" value="GKU95598.1"/>
    <property type="molecule type" value="Genomic_DNA"/>
</dbReference>
<dbReference type="GO" id="GO:0046872">
    <property type="term" value="F:metal ion binding"/>
    <property type="evidence" value="ECO:0007669"/>
    <property type="project" value="UniProtKB-KW"/>
</dbReference>
<accession>A0AAV5I3D4</accession>
<keyword evidence="3" id="KW-0560">Oxidoreductase</keyword>
<keyword evidence="7" id="KW-1185">Reference proteome</keyword>
<evidence type="ECO:0000256" key="4">
    <source>
        <dbReference type="ARBA" id="ARBA00023004"/>
    </source>
</evidence>
<keyword evidence="2" id="KW-0479">Metal-binding</keyword>
<evidence type="ECO:0000313" key="6">
    <source>
        <dbReference type="EMBL" id="GKU95598.1"/>
    </source>
</evidence>
<feature type="domain" description="Isopenicillin N synthase-like Fe(2+) 2OG dioxygenase" evidence="5">
    <location>
        <begin position="4"/>
        <end position="66"/>
    </location>
</feature>
<evidence type="ECO:0000256" key="2">
    <source>
        <dbReference type="ARBA" id="ARBA00022723"/>
    </source>
</evidence>
<evidence type="ECO:0000256" key="1">
    <source>
        <dbReference type="ARBA" id="ARBA00008056"/>
    </source>
</evidence>
<keyword evidence="4" id="KW-0408">Iron</keyword>
<evidence type="ECO:0000259" key="5">
    <source>
        <dbReference type="Pfam" id="PF03171"/>
    </source>
</evidence>
<comment type="caution">
    <text evidence="6">The sequence shown here is derived from an EMBL/GenBank/DDBJ whole genome shotgun (WGS) entry which is preliminary data.</text>
</comment>
<gene>
    <name evidence="6" type="ORF">SLEP1_g8933</name>
</gene>
<reference evidence="6 7" key="1">
    <citation type="journal article" date="2021" name="Commun. Biol.">
        <title>The genome of Shorea leprosula (Dipterocarpaceae) highlights the ecological relevance of drought in aseasonal tropical rainforests.</title>
        <authorList>
            <person name="Ng K.K.S."/>
            <person name="Kobayashi M.J."/>
            <person name="Fawcett J.A."/>
            <person name="Hatakeyama M."/>
            <person name="Paape T."/>
            <person name="Ng C.H."/>
            <person name="Ang C.C."/>
            <person name="Tnah L.H."/>
            <person name="Lee C.T."/>
            <person name="Nishiyama T."/>
            <person name="Sese J."/>
            <person name="O'Brien M.J."/>
            <person name="Copetti D."/>
            <person name="Mohd Noor M.I."/>
            <person name="Ong R.C."/>
            <person name="Putra M."/>
            <person name="Sireger I.Z."/>
            <person name="Indrioko S."/>
            <person name="Kosugi Y."/>
            <person name="Izuno A."/>
            <person name="Isagi Y."/>
            <person name="Lee S.L."/>
            <person name="Shimizu K.K."/>
        </authorList>
    </citation>
    <scope>NUCLEOTIDE SEQUENCE [LARGE SCALE GENOMIC DNA]</scope>
    <source>
        <strain evidence="6">214</strain>
    </source>
</reference>
<dbReference type="PANTHER" id="PTHR10209:SF590">
    <property type="entry name" value="2-OXOGLUTARATE (2OG) AND FE(II)-DEPENDENT OXYGENASE SUPERFAMILY PROTEIN"/>
    <property type="match status" value="1"/>
</dbReference>
<dbReference type="InterPro" id="IPR027443">
    <property type="entry name" value="IPNS-like_sf"/>
</dbReference>
<organism evidence="6 7">
    <name type="scientific">Rubroshorea leprosula</name>
    <dbReference type="NCBI Taxonomy" id="152421"/>
    <lineage>
        <taxon>Eukaryota</taxon>
        <taxon>Viridiplantae</taxon>
        <taxon>Streptophyta</taxon>
        <taxon>Embryophyta</taxon>
        <taxon>Tracheophyta</taxon>
        <taxon>Spermatophyta</taxon>
        <taxon>Magnoliopsida</taxon>
        <taxon>eudicotyledons</taxon>
        <taxon>Gunneridae</taxon>
        <taxon>Pentapetalae</taxon>
        <taxon>rosids</taxon>
        <taxon>malvids</taxon>
        <taxon>Malvales</taxon>
        <taxon>Dipterocarpaceae</taxon>
        <taxon>Rubroshorea</taxon>
    </lineage>
</organism>
<evidence type="ECO:0000313" key="7">
    <source>
        <dbReference type="Proteomes" id="UP001054252"/>
    </source>
</evidence>
<dbReference type="AlphaFoldDB" id="A0AAV5I3D4"/>
<dbReference type="PANTHER" id="PTHR10209">
    <property type="entry name" value="OXIDOREDUCTASE, 2OG-FE II OXYGENASE FAMILY PROTEIN"/>
    <property type="match status" value="1"/>
</dbReference>
<proteinExistence type="inferred from homology"/>
<protein>
    <recommendedName>
        <fullName evidence="5">Isopenicillin N synthase-like Fe(2+) 2OG dioxygenase domain-containing protein</fullName>
    </recommendedName>
</protein>
<name>A0AAV5I3D4_9ROSI</name>
<dbReference type="Gene3D" id="2.60.120.330">
    <property type="entry name" value="B-lactam Antibiotic, Isopenicillin N Synthase, Chain"/>
    <property type="match status" value="1"/>
</dbReference>
<evidence type="ECO:0000256" key="3">
    <source>
        <dbReference type="ARBA" id="ARBA00023002"/>
    </source>
</evidence>
<comment type="similarity">
    <text evidence="1">Belongs to the iron/ascorbate-dependent oxidoreductase family.</text>
</comment>
<sequence length="83" mass="9097">MGFLRLLHYPGELEPSGKEIYGASAHSDYGMITLLATDGVQGLQVCREKSKQPQVWEDVPSLHGSVHDGIYLVQSIASLRIDS</sequence>
<dbReference type="Proteomes" id="UP001054252">
    <property type="component" value="Unassembled WGS sequence"/>
</dbReference>
<dbReference type="SUPFAM" id="SSF51197">
    <property type="entry name" value="Clavaminate synthase-like"/>
    <property type="match status" value="1"/>
</dbReference>